<accession>A0ABT0A596</accession>
<keyword evidence="4" id="KW-1185">Reference proteome</keyword>
<reference evidence="3 4" key="1">
    <citation type="submission" date="2022-03" db="EMBL/GenBank/DDBJ databases">
        <title>Luteimonas soily sp. nov., a novel bacterium isolated from the soil.</title>
        <authorList>
            <person name="Zhang X."/>
        </authorList>
    </citation>
    <scope>NUCLEOTIDE SEQUENCE [LARGE SCALE GENOMIC DNA]</scope>
    <source>
        <strain evidence="3 4">50</strain>
    </source>
</reference>
<keyword evidence="2" id="KW-0812">Transmembrane</keyword>
<feature type="transmembrane region" description="Helical" evidence="2">
    <location>
        <begin position="12"/>
        <end position="28"/>
    </location>
</feature>
<dbReference type="RefSeq" id="WP_243321347.1">
    <property type="nucleotide sequence ID" value="NZ_JALGCL010000003.1"/>
</dbReference>
<comment type="caution">
    <text evidence="3">The sequence shown here is derived from an EMBL/GenBank/DDBJ whole genome shotgun (WGS) entry which is preliminary data.</text>
</comment>
<evidence type="ECO:0000256" key="2">
    <source>
        <dbReference type="SAM" id="Phobius"/>
    </source>
</evidence>
<name>A0ABT0A596_9GAMM</name>
<evidence type="ECO:0000313" key="4">
    <source>
        <dbReference type="Proteomes" id="UP001165423"/>
    </source>
</evidence>
<sequence length="214" mass="22944">MRTGTLRARGIAWGLVLGWHALVGWWLLHALPRVSSRGDGDPALQVVYVSLPPLSTPLPPVPAARPSRRRHDAQRPRDARRQSTPIATAAPAPAASSLQVVADATPPAAAEKGTLLEQARVLARRQAAATAPAPDIFADRAARLPPANGGRFRMRDPLTPARALAWLGSHVLAPSGYEADPCPRNRRNIAGLIAAGDSPRLQLELAFEREHCRP</sequence>
<evidence type="ECO:0000256" key="1">
    <source>
        <dbReference type="SAM" id="MobiDB-lite"/>
    </source>
</evidence>
<keyword evidence="2" id="KW-0472">Membrane</keyword>
<evidence type="ECO:0000313" key="3">
    <source>
        <dbReference type="EMBL" id="MCJ0826131.1"/>
    </source>
</evidence>
<organism evidence="3 4">
    <name type="scientific">Cognatiluteimonas sedimenti</name>
    <dbReference type="NCBI Taxonomy" id="2927791"/>
    <lineage>
        <taxon>Bacteria</taxon>
        <taxon>Pseudomonadati</taxon>
        <taxon>Pseudomonadota</taxon>
        <taxon>Gammaproteobacteria</taxon>
        <taxon>Lysobacterales</taxon>
        <taxon>Lysobacteraceae</taxon>
        <taxon>Cognatiluteimonas</taxon>
    </lineage>
</organism>
<protein>
    <submittedName>
        <fullName evidence="3">Uncharacterized protein</fullName>
    </submittedName>
</protein>
<feature type="region of interest" description="Disordered" evidence="1">
    <location>
        <begin position="57"/>
        <end position="100"/>
    </location>
</feature>
<feature type="compositionally biased region" description="Low complexity" evidence="1">
    <location>
        <begin position="83"/>
        <end position="97"/>
    </location>
</feature>
<dbReference type="Proteomes" id="UP001165423">
    <property type="component" value="Unassembled WGS sequence"/>
</dbReference>
<dbReference type="EMBL" id="JALGCL010000003">
    <property type="protein sequence ID" value="MCJ0826131.1"/>
    <property type="molecule type" value="Genomic_DNA"/>
</dbReference>
<gene>
    <name evidence="3" type="ORF">MQC88_09245</name>
</gene>
<proteinExistence type="predicted"/>
<keyword evidence="2" id="KW-1133">Transmembrane helix</keyword>